<keyword evidence="1" id="KW-0472">Membrane</keyword>
<dbReference type="GO" id="GO:0010468">
    <property type="term" value="P:regulation of gene expression"/>
    <property type="evidence" value="ECO:0007669"/>
    <property type="project" value="InterPro"/>
</dbReference>
<feature type="transmembrane region" description="Helical" evidence="1">
    <location>
        <begin position="249"/>
        <end position="266"/>
    </location>
</feature>
<dbReference type="Pfam" id="PF05145">
    <property type="entry name" value="AbrB"/>
    <property type="match status" value="1"/>
</dbReference>
<gene>
    <name evidence="2" type="ORF">BG36_09990</name>
</gene>
<accession>A0A011UEA1</accession>
<dbReference type="InterPro" id="IPR017516">
    <property type="entry name" value="AbrB_dup"/>
</dbReference>
<feature type="transmembrane region" description="Helical" evidence="1">
    <location>
        <begin position="334"/>
        <end position="355"/>
    </location>
</feature>
<keyword evidence="2" id="KW-0560">Oxidoreductase</keyword>
<dbReference type="GO" id="GO:0004497">
    <property type="term" value="F:monooxygenase activity"/>
    <property type="evidence" value="ECO:0007669"/>
    <property type="project" value="UniProtKB-KW"/>
</dbReference>
<evidence type="ECO:0000313" key="2">
    <source>
        <dbReference type="EMBL" id="EXL04446.1"/>
    </source>
</evidence>
<dbReference type="eggNOG" id="COG3180">
    <property type="taxonomic scope" value="Bacteria"/>
</dbReference>
<dbReference type="HOGENOM" id="CLU_050210_0_1_5"/>
<proteinExistence type="predicted"/>
<dbReference type="OrthoDB" id="9809910at2"/>
<dbReference type="PATRIC" id="fig|69279.3.peg.3090"/>
<feature type="transmembrane region" description="Helical" evidence="1">
    <location>
        <begin position="202"/>
        <end position="219"/>
    </location>
</feature>
<keyword evidence="1" id="KW-1133">Transmembrane helix</keyword>
<dbReference type="EMBL" id="JENY01000021">
    <property type="protein sequence ID" value="EXL04446.1"/>
    <property type="molecule type" value="Genomic_DNA"/>
</dbReference>
<feature type="transmembrane region" description="Helical" evidence="1">
    <location>
        <begin position="134"/>
        <end position="152"/>
    </location>
</feature>
<sequence>MDQVTRRSQDETGTPRMARAKPATQWVIILIPSAIVAIVLELAGIPAALLIGPMLAAIAAGVSGSTVRVPRPAFGIAQGVIGCLIANSISADIFGLLYTHWLPILSAVMATLAASVFLGWLISRWRILPGTTALWGSAPGAAAAMVLMAGAFGADQRLVAVMQYLRVIIISVSASLVASLWIDTSQMAAPDVIWFPTPGPTLLAALAVAAVGSSLGQILRLPSPFFLGPLIIGMALHLGAGLVFDLPPWLLGLSYALIGLHIGLGFTRQALQHAMRALPQILASIAVLLAFCGALGWLMSRALGIDPMTAYLATSPGAMETIAIIAATTDNVDVAFVMALQTTRFMIVLLAGPPLTRLFARRMTT</sequence>
<comment type="caution">
    <text evidence="2">The sequence shown here is derived from an EMBL/GenBank/DDBJ whole genome shotgun (WGS) entry which is preliminary data.</text>
</comment>
<name>A0A011UEA1_9HYPH</name>
<dbReference type="PANTHER" id="PTHR38457">
    <property type="entry name" value="REGULATOR ABRB-RELATED"/>
    <property type="match status" value="1"/>
</dbReference>
<feature type="transmembrane region" description="Helical" evidence="1">
    <location>
        <begin position="26"/>
        <end position="52"/>
    </location>
</feature>
<keyword evidence="2" id="KW-0503">Monooxygenase</keyword>
<dbReference type="STRING" id="69279.BG36_09990"/>
<organism evidence="2 3">
    <name type="scientific">Aquamicrobium defluvii</name>
    <dbReference type="NCBI Taxonomy" id="69279"/>
    <lineage>
        <taxon>Bacteria</taxon>
        <taxon>Pseudomonadati</taxon>
        <taxon>Pseudomonadota</taxon>
        <taxon>Alphaproteobacteria</taxon>
        <taxon>Hyphomicrobiales</taxon>
        <taxon>Phyllobacteriaceae</taxon>
        <taxon>Aquamicrobium</taxon>
    </lineage>
</organism>
<feature type="transmembrane region" description="Helical" evidence="1">
    <location>
        <begin position="226"/>
        <end position="243"/>
    </location>
</feature>
<dbReference type="PIRSF" id="PIRSF038991">
    <property type="entry name" value="Protein_AbrB"/>
    <property type="match status" value="1"/>
</dbReference>
<dbReference type="PANTHER" id="PTHR38457:SF1">
    <property type="entry name" value="REGULATOR ABRB-RELATED"/>
    <property type="match status" value="1"/>
</dbReference>
<evidence type="ECO:0000313" key="3">
    <source>
        <dbReference type="Proteomes" id="UP000019849"/>
    </source>
</evidence>
<dbReference type="AlphaFoldDB" id="A0A011UEA1"/>
<feature type="transmembrane region" description="Helical" evidence="1">
    <location>
        <begin position="101"/>
        <end position="122"/>
    </location>
</feature>
<feature type="transmembrane region" description="Helical" evidence="1">
    <location>
        <begin position="164"/>
        <end position="182"/>
    </location>
</feature>
<keyword evidence="1" id="KW-0812">Transmembrane</keyword>
<dbReference type="Proteomes" id="UP000019849">
    <property type="component" value="Unassembled WGS sequence"/>
</dbReference>
<evidence type="ECO:0000256" key="1">
    <source>
        <dbReference type="SAM" id="Phobius"/>
    </source>
</evidence>
<protein>
    <submittedName>
        <fullName evidence="2">Ammonia monooxygenase</fullName>
    </submittedName>
</protein>
<feature type="transmembrane region" description="Helical" evidence="1">
    <location>
        <begin position="72"/>
        <end position="89"/>
    </location>
</feature>
<dbReference type="InterPro" id="IPR007820">
    <property type="entry name" value="AbrB_fam"/>
</dbReference>
<reference evidence="2 3" key="1">
    <citation type="submission" date="2014-02" db="EMBL/GenBank/DDBJ databases">
        <title>Aquamicrobium defluvii Genome sequencing.</title>
        <authorList>
            <person name="Wang X."/>
        </authorList>
    </citation>
    <scope>NUCLEOTIDE SEQUENCE [LARGE SCALE GENOMIC DNA]</scope>
    <source>
        <strain evidence="2 3">W13Z1</strain>
    </source>
</reference>
<dbReference type="GO" id="GO:0016020">
    <property type="term" value="C:membrane"/>
    <property type="evidence" value="ECO:0007669"/>
    <property type="project" value="InterPro"/>
</dbReference>
<feature type="transmembrane region" description="Helical" evidence="1">
    <location>
        <begin position="278"/>
        <end position="299"/>
    </location>
</feature>
<dbReference type="NCBIfam" id="TIGR03082">
    <property type="entry name" value="Gneg_AbrB_dup"/>
    <property type="match status" value="2"/>
</dbReference>